<feature type="transmembrane region" description="Helical" evidence="5">
    <location>
        <begin position="108"/>
        <end position="128"/>
    </location>
</feature>
<dbReference type="Proteomes" id="UP001576784">
    <property type="component" value="Unassembled WGS sequence"/>
</dbReference>
<dbReference type="PANTHER" id="PTHR37422:SF17">
    <property type="entry name" value="O-ANTIGEN LIGASE"/>
    <property type="match status" value="1"/>
</dbReference>
<protein>
    <submittedName>
        <fullName evidence="7">O-antigen ligase family protein</fullName>
    </submittedName>
</protein>
<feature type="transmembrane region" description="Helical" evidence="5">
    <location>
        <begin position="274"/>
        <end position="291"/>
    </location>
</feature>
<feature type="transmembrane region" description="Helical" evidence="5">
    <location>
        <begin position="134"/>
        <end position="153"/>
    </location>
</feature>
<evidence type="ECO:0000256" key="1">
    <source>
        <dbReference type="ARBA" id="ARBA00004141"/>
    </source>
</evidence>
<dbReference type="InterPro" id="IPR007016">
    <property type="entry name" value="O-antigen_ligase-rel_domated"/>
</dbReference>
<evidence type="ECO:0000259" key="6">
    <source>
        <dbReference type="Pfam" id="PF04932"/>
    </source>
</evidence>
<keyword evidence="4 5" id="KW-0472">Membrane</keyword>
<evidence type="ECO:0000313" key="7">
    <source>
        <dbReference type="EMBL" id="MFB2895465.1"/>
    </source>
</evidence>
<organism evidence="7 8">
    <name type="scientific">Floridaenema flaviceps BLCC-F50</name>
    <dbReference type="NCBI Taxonomy" id="3153642"/>
    <lineage>
        <taxon>Bacteria</taxon>
        <taxon>Bacillati</taxon>
        <taxon>Cyanobacteriota</taxon>
        <taxon>Cyanophyceae</taxon>
        <taxon>Oscillatoriophycideae</taxon>
        <taxon>Aerosakkonematales</taxon>
        <taxon>Aerosakkonemataceae</taxon>
        <taxon>Floridanema</taxon>
        <taxon>Floridanema flaviceps</taxon>
    </lineage>
</organism>
<feature type="transmembrane region" description="Helical" evidence="5">
    <location>
        <begin position="6"/>
        <end position="28"/>
    </location>
</feature>
<feature type="transmembrane region" description="Helical" evidence="5">
    <location>
        <begin position="79"/>
        <end position="96"/>
    </location>
</feature>
<keyword evidence="8" id="KW-1185">Reference proteome</keyword>
<evidence type="ECO:0000256" key="2">
    <source>
        <dbReference type="ARBA" id="ARBA00022692"/>
    </source>
</evidence>
<dbReference type="RefSeq" id="WP_413265101.1">
    <property type="nucleotide sequence ID" value="NZ_JBHFNR010000157.1"/>
</dbReference>
<feature type="transmembrane region" description="Helical" evidence="5">
    <location>
        <begin position="165"/>
        <end position="184"/>
    </location>
</feature>
<evidence type="ECO:0000256" key="4">
    <source>
        <dbReference type="ARBA" id="ARBA00023136"/>
    </source>
</evidence>
<sequence length="453" mass="50911">MKELLLNPISIIMILSVFVVYFLIFLHLLNKKNLLILEKISIVLFIFLLSGAYVLYLRYLNPANFSYLYLGVPLTNTQQLFKIAQVFIYTVWIFILRATFRGIFPHTFFLFKDPFVGSLLFLTLLSAAWSDTPIVTLIGSLTLLGIGAFAAHIANKYDWSELSSLLRWAIACVGLLSIPVALFVPSQGRVLGSWNGIFVHKNPFGALMGLGAILWYLSAQNKTQNQKLKITLSLVLVMETFLSTSGGAISILLILFSIVSAYKLLIKLNNRSKYLFILFLIITIVPTAYLAPEIADSGLAILGKDPNLTGRGDFWPQVIEVINKRPLLGYGYMGFWQPWRGNGSPSNIIRLPGGDFIPEQPHNGFLDMGTSLGYVGVTILLLSVLKNFIFAIIALINRKYAESLIPLLILLYLLLRNFSETGLWIPSLDFFLYVILTVRLNLEMKSSWRLLPN</sequence>
<evidence type="ECO:0000313" key="8">
    <source>
        <dbReference type="Proteomes" id="UP001576784"/>
    </source>
</evidence>
<comment type="caution">
    <text evidence="7">The sequence shown here is derived from an EMBL/GenBank/DDBJ whole genome shotgun (WGS) entry which is preliminary data.</text>
</comment>
<dbReference type="EMBL" id="JBHFNR010000157">
    <property type="protein sequence ID" value="MFB2895465.1"/>
    <property type="molecule type" value="Genomic_DNA"/>
</dbReference>
<name>A0ABV4XUS4_9CYAN</name>
<keyword evidence="3 5" id="KW-1133">Transmembrane helix</keyword>
<dbReference type="Pfam" id="PF04932">
    <property type="entry name" value="Wzy_C"/>
    <property type="match status" value="1"/>
</dbReference>
<dbReference type="GO" id="GO:0016874">
    <property type="term" value="F:ligase activity"/>
    <property type="evidence" value="ECO:0007669"/>
    <property type="project" value="UniProtKB-KW"/>
</dbReference>
<dbReference type="InterPro" id="IPR051533">
    <property type="entry name" value="WaaL-like"/>
</dbReference>
<feature type="transmembrane region" description="Helical" evidence="5">
    <location>
        <begin position="400"/>
        <end position="418"/>
    </location>
</feature>
<dbReference type="PANTHER" id="PTHR37422">
    <property type="entry name" value="TEICHURONIC ACID BIOSYNTHESIS PROTEIN TUAE"/>
    <property type="match status" value="1"/>
</dbReference>
<proteinExistence type="predicted"/>
<gene>
    <name evidence="7" type="ORF">ACE1CI_21380</name>
</gene>
<keyword evidence="2 5" id="KW-0812">Transmembrane</keyword>
<feature type="domain" description="O-antigen ligase-related" evidence="6">
    <location>
        <begin position="241"/>
        <end position="380"/>
    </location>
</feature>
<comment type="subcellular location">
    <subcellularLocation>
        <location evidence="1">Membrane</location>
        <topology evidence="1">Multi-pass membrane protein</topology>
    </subcellularLocation>
</comment>
<evidence type="ECO:0000256" key="5">
    <source>
        <dbReference type="SAM" id="Phobius"/>
    </source>
</evidence>
<feature type="transmembrane region" description="Helical" evidence="5">
    <location>
        <begin position="40"/>
        <end position="59"/>
    </location>
</feature>
<keyword evidence="7" id="KW-0436">Ligase</keyword>
<accession>A0ABV4XUS4</accession>
<feature type="transmembrane region" description="Helical" evidence="5">
    <location>
        <begin position="372"/>
        <end position="393"/>
    </location>
</feature>
<reference evidence="7 8" key="1">
    <citation type="submission" date="2024-09" db="EMBL/GenBank/DDBJ databases">
        <title>Floridaenema gen nov. (Aerosakkonemataceae, Aerosakkonematales ord. nov., Cyanobacteria) from benthic tropical and subtropical fresh waters, with the description of four new species.</title>
        <authorList>
            <person name="Moretto J.A."/>
            <person name="Berthold D.E."/>
            <person name="Lefler F.W."/>
            <person name="Huang I.-S."/>
            <person name="Laughinghouse H. IV."/>
        </authorList>
    </citation>
    <scope>NUCLEOTIDE SEQUENCE [LARGE SCALE GENOMIC DNA]</scope>
    <source>
        <strain evidence="7 8">BLCC-F50</strain>
    </source>
</reference>
<evidence type="ECO:0000256" key="3">
    <source>
        <dbReference type="ARBA" id="ARBA00022989"/>
    </source>
</evidence>
<feature type="transmembrane region" description="Helical" evidence="5">
    <location>
        <begin position="241"/>
        <end position="262"/>
    </location>
</feature>